<feature type="non-terminal residue" evidence="2">
    <location>
        <position position="371"/>
    </location>
</feature>
<evidence type="ECO:0000313" key="2">
    <source>
        <dbReference type="EMBL" id="KAF5916686.1"/>
    </source>
</evidence>
<evidence type="ECO:0000256" key="1">
    <source>
        <dbReference type="SAM" id="Phobius"/>
    </source>
</evidence>
<proteinExistence type="predicted"/>
<evidence type="ECO:0000313" key="3">
    <source>
        <dbReference type="Proteomes" id="UP000551758"/>
    </source>
</evidence>
<feature type="transmembrane region" description="Helical" evidence="1">
    <location>
        <begin position="327"/>
        <end position="348"/>
    </location>
</feature>
<keyword evidence="1" id="KW-0472">Membrane</keyword>
<dbReference type="PANTHER" id="PTHR46441:SF2">
    <property type="entry name" value="TRANSMEMBRANE EPIDIDYMAL PROTEIN 1"/>
    <property type="match status" value="1"/>
</dbReference>
<feature type="non-terminal residue" evidence="2">
    <location>
        <position position="1"/>
    </location>
</feature>
<keyword evidence="1" id="KW-0812">Transmembrane</keyword>
<protein>
    <submittedName>
        <fullName evidence="2">Uncharacterized protein</fullName>
    </submittedName>
</protein>
<name>A0A7J7EMM3_DICBM</name>
<dbReference type="AlphaFoldDB" id="A0A7J7EMM3"/>
<dbReference type="Proteomes" id="UP000551758">
    <property type="component" value="Unassembled WGS sequence"/>
</dbReference>
<comment type="caution">
    <text evidence="2">The sequence shown here is derived from an EMBL/GenBank/DDBJ whole genome shotgun (WGS) entry which is preliminary data.</text>
</comment>
<dbReference type="PANTHER" id="PTHR46441">
    <property type="entry name" value="TRANSMEMBRANE EPIDIDYMAL FAMILY MEMBER 3"/>
    <property type="match status" value="1"/>
</dbReference>
<reference evidence="2 3" key="1">
    <citation type="journal article" date="2020" name="Mol. Biol. Evol.">
        <title>Interspecific Gene Flow and the Evolution of Specialization in Black and White Rhinoceros.</title>
        <authorList>
            <person name="Moodley Y."/>
            <person name="Westbury M.V."/>
            <person name="Russo I.M."/>
            <person name="Gopalakrishnan S."/>
            <person name="Rakotoarivelo A."/>
            <person name="Olsen R.A."/>
            <person name="Prost S."/>
            <person name="Tunstall T."/>
            <person name="Ryder O.A."/>
            <person name="Dalen L."/>
            <person name="Bruford M.W."/>
        </authorList>
    </citation>
    <scope>NUCLEOTIDE SEQUENCE [LARGE SCALE GENOMIC DNA]</scope>
    <source>
        <strain evidence="2">SBR-YM</strain>
        <tissue evidence="2">Skin</tissue>
    </source>
</reference>
<sequence length="371" mass="41968">KSISSQCIRMEWNNKTHLTKSEGSYPKLSILSGSSGQWEMIKVSRTKDLRGPQGEESREVLSSVLHSLVRHTYNFKGKFSAHFYPGLDLFSYGLYQATVVFKAMIVNNSFLYPSCPPRNKGRWARLWKISYRGLLKIVTGSILTVYVVFCLGDGMVLTNRGLLPRFMYPNRGITTSSSSSSPSMVVLMSQARTCCLREKGTLVLTFSVLLLLLVSHVQDSIGVELHIHSLLILTSHRLPWQDDDISDIMFITIFFCWHVTINALCLLGICAYEISCVTGGLKLMNRELPPRFMYPKQWQHLTMFILLTLNGCVDVMSKNLLPQRCVVLEKGTLVLTFYVLLLLLVSHVQDSTGVELHIHSLLILVVFLLML</sequence>
<organism evidence="2 3">
    <name type="scientific">Diceros bicornis minor</name>
    <name type="common">South-central black rhinoceros</name>
    <dbReference type="NCBI Taxonomy" id="77932"/>
    <lineage>
        <taxon>Eukaryota</taxon>
        <taxon>Metazoa</taxon>
        <taxon>Chordata</taxon>
        <taxon>Craniata</taxon>
        <taxon>Vertebrata</taxon>
        <taxon>Euteleostomi</taxon>
        <taxon>Mammalia</taxon>
        <taxon>Eutheria</taxon>
        <taxon>Laurasiatheria</taxon>
        <taxon>Perissodactyla</taxon>
        <taxon>Rhinocerotidae</taxon>
        <taxon>Diceros</taxon>
    </lineage>
</organism>
<keyword evidence="1" id="KW-1133">Transmembrane helix</keyword>
<feature type="transmembrane region" description="Helical" evidence="1">
    <location>
        <begin position="133"/>
        <end position="157"/>
    </location>
</feature>
<keyword evidence="3" id="KW-1185">Reference proteome</keyword>
<gene>
    <name evidence="2" type="ORF">HPG69_005481</name>
</gene>
<feature type="transmembrane region" description="Helical" evidence="1">
    <location>
        <begin position="354"/>
        <end position="370"/>
    </location>
</feature>
<dbReference type="EMBL" id="JACDTQ010002688">
    <property type="protein sequence ID" value="KAF5916686.1"/>
    <property type="molecule type" value="Genomic_DNA"/>
</dbReference>
<feature type="transmembrane region" description="Helical" evidence="1">
    <location>
        <begin position="248"/>
        <end position="274"/>
    </location>
</feature>
<accession>A0A7J7EMM3</accession>